<feature type="region of interest" description="Disordered" evidence="1">
    <location>
        <begin position="1"/>
        <end position="21"/>
    </location>
</feature>
<dbReference type="SUPFAM" id="SSF54736">
    <property type="entry name" value="ClpS-like"/>
    <property type="match status" value="1"/>
</dbReference>
<evidence type="ECO:0000313" key="3">
    <source>
        <dbReference type="EMBL" id="CAB4160085.1"/>
    </source>
</evidence>
<keyword evidence="3" id="KW-0378">Hydrolase</keyword>
<dbReference type="EMBL" id="LR796697">
    <property type="protein sequence ID" value="CAB4160085.1"/>
    <property type="molecule type" value="Genomic_DNA"/>
</dbReference>
<dbReference type="GO" id="GO:0008233">
    <property type="term" value="F:peptidase activity"/>
    <property type="evidence" value="ECO:0007669"/>
    <property type="project" value="UniProtKB-KW"/>
</dbReference>
<evidence type="ECO:0000259" key="2">
    <source>
        <dbReference type="Pfam" id="PF02617"/>
    </source>
</evidence>
<accession>A0A6J5NSI1</accession>
<dbReference type="InterPro" id="IPR014719">
    <property type="entry name" value="Ribosomal_bL12_C/ClpS-like"/>
</dbReference>
<feature type="domain" description="Adaptor protein ClpS core" evidence="2">
    <location>
        <begin position="21"/>
        <end position="90"/>
    </location>
</feature>
<protein>
    <submittedName>
        <fullName evidence="3">ATP-dependent Clp protease adaptor</fullName>
    </submittedName>
</protein>
<dbReference type="Gene3D" id="3.30.1390.10">
    <property type="match status" value="1"/>
</dbReference>
<dbReference type="GO" id="GO:0006508">
    <property type="term" value="P:proteolysis"/>
    <property type="evidence" value="ECO:0007669"/>
    <property type="project" value="UniProtKB-KW"/>
</dbReference>
<dbReference type="Pfam" id="PF02617">
    <property type="entry name" value="ClpS"/>
    <property type="match status" value="1"/>
</dbReference>
<dbReference type="GO" id="GO:0030163">
    <property type="term" value="P:protein catabolic process"/>
    <property type="evidence" value="ECO:0007669"/>
    <property type="project" value="InterPro"/>
</dbReference>
<reference evidence="3" key="1">
    <citation type="submission" date="2020-04" db="EMBL/GenBank/DDBJ databases">
        <authorList>
            <person name="Chiriac C."/>
            <person name="Salcher M."/>
            <person name="Ghai R."/>
            <person name="Kavagutti S V."/>
        </authorList>
    </citation>
    <scope>NUCLEOTIDE SEQUENCE</scope>
</reference>
<organism evidence="3">
    <name type="scientific">uncultured Caudovirales phage</name>
    <dbReference type="NCBI Taxonomy" id="2100421"/>
    <lineage>
        <taxon>Viruses</taxon>
        <taxon>Duplodnaviria</taxon>
        <taxon>Heunggongvirae</taxon>
        <taxon>Uroviricota</taxon>
        <taxon>Caudoviricetes</taxon>
        <taxon>Peduoviridae</taxon>
        <taxon>Maltschvirus</taxon>
        <taxon>Maltschvirus maltsch</taxon>
    </lineage>
</organism>
<name>A0A6J5NSI1_9CAUD</name>
<gene>
    <name evidence="3" type="ORF">UFOVP723_59</name>
</gene>
<dbReference type="InterPro" id="IPR003769">
    <property type="entry name" value="ClpS_core"/>
</dbReference>
<keyword evidence="3" id="KW-0645">Protease</keyword>
<sequence>MNSAVLSEMSNKKLKRKSKRGTWQVTLHDDNVNTFDHVIDCLVDICAHNEFQAHQCALIVHNRKRCVIYKDTWAGCETVKQLLRSEGLTVTVEKHETN</sequence>
<evidence type="ECO:0000256" key="1">
    <source>
        <dbReference type="SAM" id="MobiDB-lite"/>
    </source>
</evidence>
<proteinExistence type="predicted"/>